<evidence type="ECO:0000313" key="4">
    <source>
        <dbReference type="EMBL" id="MEB4795902.1"/>
    </source>
</evidence>
<accession>A0ABU6DGD0</accession>
<evidence type="ECO:0000256" key="1">
    <source>
        <dbReference type="SAM" id="MobiDB-lite"/>
    </source>
</evidence>
<protein>
    <submittedName>
        <fullName evidence="4">LysM peptidoglycan-binding domain-containing protein</fullName>
    </submittedName>
</protein>
<dbReference type="Proteomes" id="UP001355653">
    <property type="component" value="Unassembled WGS sequence"/>
</dbReference>
<keyword evidence="2" id="KW-0812">Transmembrane</keyword>
<feature type="transmembrane region" description="Helical" evidence="2">
    <location>
        <begin position="37"/>
        <end position="58"/>
    </location>
</feature>
<keyword evidence="5" id="KW-1185">Reference proteome</keyword>
<evidence type="ECO:0000256" key="2">
    <source>
        <dbReference type="SAM" id="Phobius"/>
    </source>
</evidence>
<proteinExistence type="predicted"/>
<keyword evidence="2" id="KW-1133">Transmembrane helix</keyword>
<feature type="domain" description="LysM" evidence="3">
    <location>
        <begin position="79"/>
        <end position="129"/>
    </location>
</feature>
<reference evidence="4 5" key="1">
    <citation type="submission" date="2023-03" db="EMBL/GenBank/DDBJ databases">
        <title>Bacillus Genome Sequencing.</title>
        <authorList>
            <person name="Dunlap C."/>
        </authorList>
    </citation>
    <scope>NUCLEOTIDE SEQUENCE [LARGE SCALE GENOMIC DNA]</scope>
    <source>
        <strain evidence="4 5">NRS-1351</strain>
    </source>
</reference>
<dbReference type="RefSeq" id="WP_246068985.1">
    <property type="nucleotide sequence ID" value="NZ_JAROBY010000032.1"/>
</dbReference>
<dbReference type="InterPro" id="IPR018392">
    <property type="entry name" value="LysM"/>
</dbReference>
<evidence type="ECO:0000313" key="5">
    <source>
        <dbReference type="Proteomes" id="UP001355653"/>
    </source>
</evidence>
<comment type="caution">
    <text evidence="4">The sequence shown here is derived from an EMBL/GenBank/DDBJ whole genome shotgun (WGS) entry which is preliminary data.</text>
</comment>
<evidence type="ECO:0000259" key="3">
    <source>
        <dbReference type="PROSITE" id="PS51782"/>
    </source>
</evidence>
<dbReference type="SUPFAM" id="SSF54106">
    <property type="entry name" value="LysM domain"/>
    <property type="match status" value="1"/>
</dbReference>
<dbReference type="Gene3D" id="3.10.350.10">
    <property type="entry name" value="LysM domain"/>
    <property type="match status" value="1"/>
</dbReference>
<dbReference type="SMART" id="SM00257">
    <property type="entry name" value="LysM"/>
    <property type="match status" value="1"/>
</dbReference>
<dbReference type="EMBL" id="JAROBY010000032">
    <property type="protein sequence ID" value="MEB4795902.1"/>
    <property type="molecule type" value="Genomic_DNA"/>
</dbReference>
<dbReference type="Pfam" id="PF01476">
    <property type="entry name" value="LysM"/>
    <property type="match status" value="1"/>
</dbReference>
<dbReference type="CDD" id="cd00118">
    <property type="entry name" value="LysM"/>
    <property type="match status" value="1"/>
</dbReference>
<dbReference type="InterPro" id="IPR036779">
    <property type="entry name" value="LysM_dom_sf"/>
</dbReference>
<name>A0ABU6DGD0_9BACL</name>
<keyword evidence="2" id="KW-0472">Membrane</keyword>
<sequence>MYMAYSHTTNSRTPHRSTAASKGIATKSRNTKTIIRFLFFALILGTVFSFGAMVQAYAAASSPTGSVSNHVETKKVVQEQVVIQEGDTLWSIATAHKKDGENIRSYIDEIKTKNHLTTSALKEGQVLLLP</sequence>
<gene>
    <name evidence="4" type="ORF">P5G65_18540</name>
</gene>
<feature type="region of interest" description="Disordered" evidence="1">
    <location>
        <begin position="1"/>
        <end position="24"/>
    </location>
</feature>
<organism evidence="4 5">
    <name type="scientific">Paenibacillus chondroitinus</name>
    <dbReference type="NCBI Taxonomy" id="59842"/>
    <lineage>
        <taxon>Bacteria</taxon>
        <taxon>Bacillati</taxon>
        <taxon>Bacillota</taxon>
        <taxon>Bacilli</taxon>
        <taxon>Bacillales</taxon>
        <taxon>Paenibacillaceae</taxon>
        <taxon>Paenibacillus</taxon>
    </lineage>
</organism>
<dbReference type="PROSITE" id="PS51782">
    <property type="entry name" value="LYSM"/>
    <property type="match status" value="1"/>
</dbReference>
<feature type="compositionally biased region" description="Polar residues" evidence="1">
    <location>
        <begin position="1"/>
        <end position="20"/>
    </location>
</feature>